<dbReference type="RefSeq" id="WP_063491384.1">
    <property type="nucleotide sequence ID" value="NZ_CP016340.1"/>
</dbReference>
<dbReference type="OrthoDB" id="8656603at2"/>
<dbReference type="KEGG" id="btrm:SAMEA390648700147"/>
<name>A0A157PVL6_9BORD</name>
<sequence>MSYAEAGAAVSHGQTHAHHDHRACSVPGCVLPGTIADSTTGSADWVCSIHHGASHSEQAGISARMANRRKLLILAQRLSNAGAADPVPQQVTEWVKAQGRADLLPSSPTTCRKLGASMLRTLTDECRAPQARVGDTTKPKGQRDSWSSAADAATAFLGGLA</sequence>
<gene>
    <name evidence="1" type="ORF">SAMEA3906487_00147</name>
</gene>
<dbReference type="STRING" id="123899.SAMEA3906487_00147"/>
<dbReference type="AlphaFoldDB" id="A0A157PVL6"/>
<dbReference type="EMBL" id="LT546645">
    <property type="protein sequence ID" value="SAI66206.1"/>
    <property type="molecule type" value="Genomic_DNA"/>
</dbReference>
<reference evidence="1 2" key="1">
    <citation type="submission" date="2016-04" db="EMBL/GenBank/DDBJ databases">
        <authorList>
            <consortium name="Pathogen Informatics"/>
        </authorList>
    </citation>
    <scope>NUCLEOTIDE SEQUENCE [LARGE SCALE GENOMIC DNA]</scope>
    <source>
        <strain evidence="1 2">H044680328</strain>
    </source>
</reference>
<accession>A0A157PVL6</accession>
<protein>
    <submittedName>
        <fullName evidence="1">Phage protein</fullName>
    </submittedName>
</protein>
<dbReference type="PATRIC" id="fig|123899.6.peg.136"/>
<evidence type="ECO:0000313" key="2">
    <source>
        <dbReference type="Proteomes" id="UP000076825"/>
    </source>
</evidence>
<organism evidence="1 2">
    <name type="scientific">Bordetella trematum</name>
    <dbReference type="NCBI Taxonomy" id="123899"/>
    <lineage>
        <taxon>Bacteria</taxon>
        <taxon>Pseudomonadati</taxon>
        <taxon>Pseudomonadota</taxon>
        <taxon>Betaproteobacteria</taxon>
        <taxon>Burkholderiales</taxon>
        <taxon>Alcaligenaceae</taxon>
        <taxon>Bordetella</taxon>
    </lineage>
</organism>
<dbReference type="Proteomes" id="UP000076825">
    <property type="component" value="Chromosome 1"/>
</dbReference>
<dbReference type="GeneID" id="56588433"/>
<keyword evidence="2" id="KW-1185">Reference proteome</keyword>
<proteinExistence type="predicted"/>
<evidence type="ECO:0000313" key="1">
    <source>
        <dbReference type="EMBL" id="SAI66206.1"/>
    </source>
</evidence>